<dbReference type="InterPro" id="IPR027603">
    <property type="entry name" value="LIC12162"/>
</dbReference>
<gene>
    <name evidence="1" type="ORF">KP004_16540</name>
</gene>
<keyword evidence="2" id="KW-1185">Reference proteome</keyword>
<evidence type="ECO:0000313" key="1">
    <source>
        <dbReference type="EMBL" id="QWV92768.1"/>
    </source>
</evidence>
<dbReference type="NCBIfam" id="TIGR04331">
    <property type="entry name" value="o_ant_LIC12162"/>
    <property type="match status" value="1"/>
</dbReference>
<reference evidence="1 2" key="1">
    <citation type="submission" date="2021-06" db="EMBL/GenBank/DDBJ databases">
        <title>Gemonas diversity in paddy soil.</title>
        <authorList>
            <person name="Liu G."/>
        </authorList>
    </citation>
    <scope>NUCLEOTIDE SEQUENCE [LARGE SCALE GENOMIC DNA]</scope>
    <source>
        <strain evidence="1 2">RG10</strain>
    </source>
</reference>
<dbReference type="Proteomes" id="UP000683557">
    <property type="component" value="Chromosome"/>
</dbReference>
<proteinExistence type="predicted"/>
<dbReference type="RefSeq" id="WP_216799529.1">
    <property type="nucleotide sequence ID" value="NZ_CP076723.1"/>
</dbReference>
<evidence type="ECO:0000313" key="2">
    <source>
        <dbReference type="Proteomes" id="UP000683557"/>
    </source>
</evidence>
<name>A0ABX8J303_9BACT</name>
<dbReference type="EMBL" id="CP076723">
    <property type="protein sequence ID" value="QWV92768.1"/>
    <property type="molecule type" value="Genomic_DNA"/>
</dbReference>
<organism evidence="1 2">
    <name type="scientific">Geomonas oryzisoli</name>
    <dbReference type="NCBI Taxonomy" id="2847992"/>
    <lineage>
        <taxon>Bacteria</taxon>
        <taxon>Pseudomonadati</taxon>
        <taxon>Thermodesulfobacteriota</taxon>
        <taxon>Desulfuromonadia</taxon>
        <taxon>Geobacterales</taxon>
        <taxon>Geobacteraceae</taxon>
        <taxon>Geomonas</taxon>
    </lineage>
</organism>
<sequence length="601" mass="68517">MTIASTTEPFFLATTAQEAFWDTEKRIVFLGEWCRLFSRKEYWQTLDATVAQSPYQTLAAVEHYYACASEICEELLTALTEALNEIHGTSHSLRFWRIVIGPWLFYYVHTNLDRFVRIKDVFAQHPDLTTVALSEQSFVVPRDTMEAVDLCKTDLFNLQLYSRVFTFLGHDFPTVEAPELPQAAKQTSKEKLTTRLFLLKAANFAVKKACTAIKDRPGILYKSSYFSPDVELQLFLRTRGKFRPVGRKPVRGAVGPTDSTLRGRLASYLPAGDDFRAFLQQVVPLDLPRCFLEGFRELADEASQYPLNPTAVFSSNAYFYDEAFKVWAGASAEKGALLLGSQHGGNYGVAKCLKPQEHEAAICDRYYSWGWHDDGHPVVTPFPAAKLTGRRTIGADNSKKRILLASTASFRYLVQFPFLPEYFDDYLAWQQLFCATLDEGRRKDLSVRLLAEDLGWDLKHRWRAAFPEVYLEEEGASANFSDSLAACRLFIADHVSTTYIEALSANKPTVMFFNRERYSVRGEAQRNLDLLRKAGILHDTPQQAAQVVNEVYADVEIWWNQPERQRARQEFCNVFGRTSHDSVSLWSREFLSIFNAGLKAR</sequence>
<accession>A0ABX8J303</accession>
<protein>
    <submittedName>
        <fullName evidence="1">LIC12162 family protein</fullName>
    </submittedName>
</protein>